<dbReference type="EMBL" id="SJZJ01000006">
    <property type="protein sequence ID" value="TCJ30081.1"/>
    <property type="molecule type" value="Genomic_DNA"/>
</dbReference>
<protein>
    <submittedName>
        <fullName evidence="2">Uncharacterized protein</fullName>
    </submittedName>
</protein>
<dbReference type="RefSeq" id="WP_131582205.1">
    <property type="nucleotide sequence ID" value="NZ_SJZJ01000006.1"/>
</dbReference>
<evidence type="ECO:0000313" key="2">
    <source>
        <dbReference type="EMBL" id="TCJ30081.1"/>
    </source>
</evidence>
<dbReference type="Proteomes" id="UP000295453">
    <property type="component" value="Unassembled WGS sequence"/>
</dbReference>
<keyword evidence="3" id="KW-1185">Reference proteome</keyword>
<keyword evidence="1" id="KW-0472">Membrane</keyword>
<feature type="transmembrane region" description="Helical" evidence="1">
    <location>
        <begin position="57"/>
        <end position="75"/>
    </location>
</feature>
<reference evidence="2 3" key="1">
    <citation type="submission" date="2019-03" db="EMBL/GenBank/DDBJ databases">
        <authorList>
            <person name="Kim M.K.M."/>
        </authorList>
    </citation>
    <scope>NUCLEOTIDE SEQUENCE [LARGE SCALE GENOMIC DNA]</scope>
    <source>
        <strain evidence="2 3">18JY15-6</strain>
    </source>
</reference>
<name>A0A4R1CGL9_9ACTN</name>
<organism evidence="2 3">
    <name type="scientific">Nocardioides jejuensis</name>
    <dbReference type="NCBI Taxonomy" id="2502782"/>
    <lineage>
        <taxon>Bacteria</taxon>
        <taxon>Bacillati</taxon>
        <taxon>Actinomycetota</taxon>
        <taxon>Actinomycetes</taxon>
        <taxon>Propionibacteriales</taxon>
        <taxon>Nocardioidaceae</taxon>
        <taxon>Nocardioides</taxon>
    </lineage>
</organism>
<evidence type="ECO:0000256" key="1">
    <source>
        <dbReference type="SAM" id="Phobius"/>
    </source>
</evidence>
<accession>A0A4R1CGL9</accession>
<keyword evidence="1" id="KW-0812">Transmembrane</keyword>
<dbReference type="AlphaFoldDB" id="A0A4R1CGL9"/>
<proteinExistence type="predicted"/>
<comment type="caution">
    <text evidence="2">The sequence shown here is derived from an EMBL/GenBank/DDBJ whole genome shotgun (WGS) entry which is preliminary data.</text>
</comment>
<keyword evidence="1" id="KW-1133">Transmembrane helix</keyword>
<sequence length="156" mass="17273">MSELPVERRTYEYVCDDRTPRRMAKALNGRVRLLAAFEIAVGAFIAALNLIDPDPSWFPVVLFGAMGCAFLWMAGPRRFVPTAGKGIVIRSSFGASDVEFQGAVASVRIPYVSFRLVEAKGDVVRYRLQRSRMRCGLPIEVFPPHEVELVKAAAGI</sequence>
<feature type="transmembrane region" description="Helical" evidence="1">
    <location>
        <begin position="31"/>
        <end position="51"/>
    </location>
</feature>
<gene>
    <name evidence="2" type="ORF">EPD65_05740</name>
</gene>
<evidence type="ECO:0000313" key="3">
    <source>
        <dbReference type="Proteomes" id="UP000295453"/>
    </source>
</evidence>